<dbReference type="GO" id="GO:0007165">
    <property type="term" value="P:signal transduction"/>
    <property type="evidence" value="ECO:0007669"/>
    <property type="project" value="TreeGrafter"/>
</dbReference>
<gene>
    <name evidence="8" type="ORF">Sradi_1203800</name>
</gene>
<feature type="binding site" evidence="5">
    <location>
        <position position="39"/>
    </location>
    <ligand>
        <name>ATP</name>
        <dbReference type="ChEBI" id="CHEBI:30616"/>
    </ligand>
</feature>
<dbReference type="PROSITE" id="PS50011">
    <property type="entry name" value="PROTEIN_KINASE_DOM"/>
    <property type="match status" value="1"/>
</dbReference>
<dbReference type="SMART" id="SM00220">
    <property type="entry name" value="S_TKc"/>
    <property type="match status" value="1"/>
</dbReference>
<dbReference type="InterPro" id="IPR052751">
    <property type="entry name" value="Plant_MAPKKK"/>
</dbReference>
<reference evidence="8" key="2">
    <citation type="journal article" date="2024" name="Plant">
        <title>Genomic evolution and insights into agronomic trait innovations of Sesamum species.</title>
        <authorList>
            <person name="Miao H."/>
            <person name="Wang L."/>
            <person name="Qu L."/>
            <person name="Liu H."/>
            <person name="Sun Y."/>
            <person name="Le M."/>
            <person name="Wang Q."/>
            <person name="Wei S."/>
            <person name="Zheng Y."/>
            <person name="Lin W."/>
            <person name="Duan Y."/>
            <person name="Cao H."/>
            <person name="Xiong S."/>
            <person name="Wang X."/>
            <person name="Wei L."/>
            <person name="Li C."/>
            <person name="Ma Q."/>
            <person name="Ju M."/>
            <person name="Zhao R."/>
            <person name="Li G."/>
            <person name="Mu C."/>
            <person name="Tian Q."/>
            <person name="Mei H."/>
            <person name="Zhang T."/>
            <person name="Gao T."/>
            <person name="Zhang H."/>
        </authorList>
    </citation>
    <scope>NUCLEOTIDE SEQUENCE</scope>
    <source>
        <strain evidence="8">G02</strain>
    </source>
</reference>
<dbReference type="AlphaFoldDB" id="A0AAW2UMW4"/>
<evidence type="ECO:0000256" key="4">
    <source>
        <dbReference type="ARBA" id="ARBA00022840"/>
    </source>
</evidence>
<dbReference type="InterPro" id="IPR017441">
    <property type="entry name" value="Protein_kinase_ATP_BS"/>
</dbReference>
<comment type="similarity">
    <text evidence="6">Belongs to the protein kinase superfamily.</text>
</comment>
<dbReference type="InterPro" id="IPR008271">
    <property type="entry name" value="Ser/Thr_kinase_AS"/>
</dbReference>
<sequence length="440" mass="47920">MSMRKENRGWVRGPCIGRGAYGTVSLGVNTSSGAVFAVKSVDLASALPSQIEALENEIRVVQSLSSPYIVKYLGDDTTMEGSSPTTSLRNLHLEYLPAGTTADLAATSTGFDEEAVASYTWCLVSALRYLHSRGIMHCDVKGKNVLLGHTPGTAKLADFGSAVEISSATISTRGSPLWMAPEVIRGEHQGPESDVWSLGCTVIEMVTGKPAWRADANSVCRISHSDELPPFPSQLSPLGLDFLDKCFSRDYTKRWSCELLLQHPFLSRRPQKSSIAYPSPRCVLDWFNSEFCEEECEKDEDEMPNSGANERLRGLVSGAGANWESDGWMVVRGGEENGEGSCSADFDLIAARAGILGRSPEYSSTPSGGRNTNSCVIPSQEGQNCSPQYDVVVRQCNLPQIFCCESNATLPCSKGNNFSFLSDLYMIFLDFIISTFILFE</sequence>
<keyword evidence="1" id="KW-0808">Transferase</keyword>
<feature type="domain" description="Protein kinase" evidence="7">
    <location>
        <begin position="10"/>
        <end position="266"/>
    </location>
</feature>
<accession>A0AAW2UMW4</accession>
<dbReference type="EMBL" id="JACGWJ010000005">
    <property type="protein sequence ID" value="KAL0417903.1"/>
    <property type="molecule type" value="Genomic_DNA"/>
</dbReference>
<evidence type="ECO:0000256" key="5">
    <source>
        <dbReference type="PROSITE-ProRule" id="PRU10141"/>
    </source>
</evidence>
<dbReference type="InterPro" id="IPR011009">
    <property type="entry name" value="Kinase-like_dom_sf"/>
</dbReference>
<keyword evidence="3 8" id="KW-0418">Kinase</keyword>
<dbReference type="PANTHER" id="PTHR48011">
    <property type="entry name" value="CCR4-NOT TRANSCRIPTIONAL COMPLEX SUBUNIT CAF120-RELATED"/>
    <property type="match status" value="1"/>
</dbReference>
<evidence type="ECO:0000256" key="3">
    <source>
        <dbReference type="ARBA" id="ARBA00022777"/>
    </source>
</evidence>
<dbReference type="Gene3D" id="1.10.510.10">
    <property type="entry name" value="Transferase(Phosphotransferase) domain 1"/>
    <property type="match status" value="1"/>
</dbReference>
<dbReference type="PROSITE" id="PS00108">
    <property type="entry name" value="PROTEIN_KINASE_ST"/>
    <property type="match status" value="1"/>
</dbReference>
<dbReference type="InterPro" id="IPR000719">
    <property type="entry name" value="Prot_kinase_dom"/>
</dbReference>
<dbReference type="SUPFAM" id="SSF56112">
    <property type="entry name" value="Protein kinase-like (PK-like)"/>
    <property type="match status" value="1"/>
</dbReference>
<evidence type="ECO:0000313" key="8">
    <source>
        <dbReference type="EMBL" id="KAL0417903.1"/>
    </source>
</evidence>
<dbReference type="PANTHER" id="PTHR48011:SF7">
    <property type="entry name" value="F10K1.14 PROTEIN"/>
    <property type="match status" value="1"/>
</dbReference>
<keyword evidence="4 5" id="KW-0067">ATP-binding</keyword>
<dbReference type="Pfam" id="PF00069">
    <property type="entry name" value="Pkinase"/>
    <property type="match status" value="1"/>
</dbReference>
<evidence type="ECO:0000256" key="6">
    <source>
        <dbReference type="RuleBase" id="RU000304"/>
    </source>
</evidence>
<dbReference type="Gene3D" id="3.30.200.20">
    <property type="entry name" value="Phosphorylase Kinase, domain 1"/>
    <property type="match status" value="1"/>
</dbReference>
<evidence type="ECO:0000259" key="7">
    <source>
        <dbReference type="PROSITE" id="PS50011"/>
    </source>
</evidence>
<name>A0AAW2UMW4_SESRA</name>
<organism evidence="8">
    <name type="scientific">Sesamum radiatum</name>
    <name type="common">Black benniseed</name>
    <dbReference type="NCBI Taxonomy" id="300843"/>
    <lineage>
        <taxon>Eukaryota</taxon>
        <taxon>Viridiplantae</taxon>
        <taxon>Streptophyta</taxon>
        <taxon>Embryophyta</taxon>
        <taxon>Tracheophyta</taxon>
        <taxon>Spermatophyta</taxon>
        <taxon>Magnoliopsida</taxon>
        <taxon>eudicotyledons</taxon>
        <taxon>Gunneridae</taxon>
        <taxon>Pentapetalae</taxon>
        <taxon>asterids</taxon>
        <taxon>lamiids</taxon>
        <taxon>Lamiales</taxon>
        <taxon>Pedaliaceae</taxon>
        <taxon>Sesamum</taxon>
    </lineage>
</organism>
<dbReference type="GO" id="GO:0005524">
    <property type="term" value="F:ATP binding"/>
    <property type="evidence" value="ECO:0007669"/>
    <property type="project" value="UniProtKB-UniRule"/>
</dbReference>
<protein>
    <submittedName>
        <fullName evidence="8">Mitogen-activated protein kinase kinase kinase</fullName>
    </submittedName>
</protein>
<proteinExistence type="inferred from homology"/>
<dbReference type="GO" id="GO:0004674">
    <property type="term" value="F:protein serine/threonine kinase activity"/>
    <property type="evidence" value="ECO:0007669"/>
    <property type="project" value="UniProtKB-KW"/>
</dbReference>
<dbReference type="PROSITE" id="PS00107">
    <property type="entry name" value="PROTEIN_KINASE_ATP"/>
    <property type="match status" value="1"/>
</dbReference>
<dbReference type="CDD" id="cd06606">
    <property type="entry name" value="STKc_MAPKKK"/>
    <property type="match status" value="1"/>
</dbReference>
<comment type="caution">
    <text evidence="8">The sequence shown here is derived from an EMBL/GenBank/DDBJ whole genome shotgun (WGS) entry which is preliminary data.</text>
</comment>
<keyword evidence="6" id="KW-0723">Serine/threonine-protein kinase</keyword>
<evidence type="ECO:0000256" key="1">
    <source>
        <dbReference type="ARBA" id="ARBA00022679"/>
    </source>
</evidence>
<keyword evidence="2 5" id="KW-0547">Nucleotide-binding</keyword>
<evidence type="ECO:0000256" key="2">
    <source>
        <dbReference type="ARBA" id="ARBA00022741"/>
    </source>
</evidence>
<reference evidence="8" key="1">
    <citation type="submission" date="2020-06" db="EMBL/GenBank/DDBJ databases">
        <authorList>
            <person name="Li T."/>
            <person name="Hu X."/>
            <person name="Zhang T."/>
            <person name="Song X."/>
            <person name="Zhang H."/>
            <person name="Dai N."/>
            <person name="Sheng W."/>
            <person name="Hou X."/>
            <person name="Wei L."/>
        </authorList>
    </citation>
    <scope>NUCLEOTIDE SEQUENCE</scope>
    <source>
        <strain evidence="8">G02</strain>
        <tissue evidence="8">Leaf</tissue>
    </source>
</reference>